<gene>
    <name evidence="4" type="ORF">LX32DRAFT_619115</name>
</gene>
<dbReference type="EMBL" id="MU842879">
    <property type="protein sequence ID" value="KAK2028363.1"/>
    <property type="molecule type" value="Genomic_DNA"/>
</dbReference>
<dbReference type="PANTHER" id="PTHR33630:SF13">
    <property type="entry name" value="ACETYLXYLAN ESTERASE"/>
    <property type="match status" value="1"/>
</dbReference>
<protein>
    <submittedName>
        <fullName evidence="4">Cutinase</fullName>
    </submittedName>
</protein>
<keyword evidence="1" id="KW-0378">Hydrolase</keyword>
<organism evidence="4 5">
    <name type="scientific">Colletotrichum zoysiae</name>
    <dbReference type="NCBI Taxonomy" id="1216348"/>
    <lineage>
        <taxon>Eukaryota</taxon>
        <taxon>Fungi</taxon>
        <taxon>Dikarya</taxon>
        <taxon>Ascomycota</taxon>
        <taxon>Pezizomycotina</taxon>
        <taxon>Sordariomycetes</taxon>
        <taxon>Hypocreomycetidae</taxon>
        <taxon>Glomerellales</taxon>
        <taxon>Glomerellaceae</taxon>
        <taxon>Colletotrichum</taxon>
        <taxon>Colletotrichum graminicola species complex</taxon>
    </lineage>
</organism>
<dbReference type="InterPro" id="IPR000675">
    <property type="entry name" value="Cutinase/axe"/>
</dbReference>
<sequence length="321" mass="33284">MLSPKVAAALFNMFLLACAAPSSIKRQSTGSGSCTDIHIFLGRGWNELYPGRQQLLYDATCGGLASCDYEDILYDATNTGSVESGRASGISQLRAYTQRCPNSKIALSGYSQGANVIADMLADSGLSPSAAPANQICAALLFGDPNHVAGQSYNVGGGAGFTGRWPRPESSARSLTSFAGVLRSWCNVDDPVCASNSGQDGGEAAHTNYFQLYTGEAAAFIRDKCAASGSPEPTPPGSTCVAGRVRAGQSENYTGLCSFSCSYGYCPEAQCECTAFGQPGQSPGGDGRDGCPAPGLDDSYRGLCSFSCSRNYCPSGACVYC</sequence>
<evidence type="ECO:0000256" key="3">
    <source>
        <dbReference type="SAM" id="SignalP"/>
    </source>
</evidence>
<dbReference type="AlphaFoldDB" id="A0AAD9M4M9"/>
<evidence type="ECO:0000313" key="5">
    <source>
        <dbReference type="Proteomes" id="UP001232148"/>
    </source>
</evidence>
<dbReference type="SUPFAM" id="SSF53474">
    <property type="entry name" value="alpha/beta-Hydrolases"/>
    <property type="match status" value="1"/>
</dbReference>
<keyword evidence="5" id="KW-1185">Reference proteome</keyword>
<keyword evidence="2" id="KW-1015">Disulfide bond</keyword>
<reference evidence="4" key="1">
    <citation type="submission" date="2021-06" db="EMBL/GenBank/DDBJ databases">
        <title>Comparative genomics, transcriptomics and evolutionary studies reveal genomic signatures of adaptation to plant cell wall in hemibiotrophic fungi.</title>
        <authorList>
            <consortium name="DOE Joint Genome Institute"/>
            <person name="Baroncelli R."/>
            <person name="Diaz J.F."/>
            <person name="Benocci T."/>
            <person name="Peng M."/>
            <person name="Battaglia E."/>
            <person name="Haridas S."/>
            <person name="Andreopoulos W."/>
            <person name="Labutti K."/>
            <person name="Pangilinan J."/>
            <person name="Floch G.L."/>
            <person name="Makela M.R."/>
            <person name="Henrissat B."/>
            <person name="Grigoriev I.V."/>
            <person name="Crouch J.A."/>
            <person name="De Vries R.P."/>
            <person name="Sukno S.A."/>
            <person name="Thon M.R."/>
        </authorList>
    </citation>
    <scope>NUCLEOTIDE SEQUENCE</scope>
    <source>
        <strain evidence="4">MAFF235873</strain>
    </source>
</reference>
<proteinExistence type="predicted"/>
<evidence type="ECO:0000256" key="1">
    <source>
        <dbReference type="ARBA" id="ARBA00022801"/>
    </source>
</evidence>
<keyword evidence="3" id="KW-0732">Signal</keyword>
<dbReference type="Pfam" id="PF01083">
    <property type="entry name" value="Cutinase"/>
    <property type="match status" value="1"/>
</dbReference>
<accession>A0AAD9M4M9</accession>
<dbReference type="Proteomes" id="UP001232148">
    <property type="component" value="Unassembled WGS sequence"/>
</dbReference>
<evidence type="ECO:0000256" key="2">
    <source>
        <dbReference type="ARBA" id="ARBA00023157"/>
    </source>
</evidence>
<dbReference type="InterPro" id="IPR029058">
    <property type="entry name" value="AB_hydrolase_fold"/>
</dbReference>
<dbReference type="GO" id="GO:0052689">
    <property type="term" value="F:carboxylic ester hydrolase activity"/>
    <property type="evidence" value="ECO:0007669"/>
    <property type="project" value="UniProtKB-ARBA"/>
</dbReference>
<dbReference type="PROSITE" id="PS51257">
    <property type="entry name" value="PROKAR_LIPOPROTEIN"/>
    <property type="match status" value="1"/>
</dbReference>
<comment type="caution">
    <text evidence="4">The sequence shown here is derived from an EMBL/GenBank/DDBJ whole genome shotgun (WGS) entry which is preliminary data.</text>
</comment>
<dbReference type="Gene3D" id="3.40.50.1820">
    <property type="entry name" value="alpha/beta hydrolase"/>
    <property type="match status" value="1"/>
</dbReference>
<name>A0AAD9M4M9_9PEZI</name>
<dbReference type="PANTHER" id="PTHR33630">
    <property type="entry name" value="CUTINASE RV1984C-RELATED-RELATED"/>
    <property type="match status" value="1"/>
</dbReference>
<dbReference type="SMART" id="SM01110">
    <property type="entry name" value="Cutinase"/>
    <property type="match status" value="1"/>
</dbReference>
<feature type="signal peptide" evidence="3">
    <location>
        <begin position="1"/>
        <end position="19"/>
    </location>
</feature>
<feature type="chain" id="PRO_5042295200" evidence="3">
    <location>
        <begin position="20"/>
        <end position="321"/>
    </location>
</feature>
<evidence type="ECO:0000313" key="4">
    <source>
        <dbReference type="EMBL" id="KAK2028363.1"/>
    </source>
</evidence>